<proteinExistence type="predicted"/>
<dbReference type="GO" id="GO:0005524">
    <property type="term" value="F:ATP binding"/>
    <property type="evidence" value="ECO:0007669"/>
    <property type="project" value="UniProtKB-KW"/>
</dbReference>
<dbReference type="Gene3D" id="3.30.565.10">
    <property type="entry name" value="Histidine kinase-like ATPase, C-terminal domain"/>
    <property type="match status" value="1"/>
</dbReference>
<keyword evidence="2" id="KW-0067">ATP-binding</keyword>
<feature type="region of interest" description="Disordered" evidence="1">
    <location>
        <begin position="1"/>
        <end position="21"/>
    </location>
</feature>
<gene>
    <name evidence="2" type="ORF">RM863_19695</name>
</gene>
<organism evidence="2 3">
    <name type="scientific">Streptomyces hintoniae</name>
    <dbReference type="NCBI Taxonomy" id="3075521"/>
    <lineage>
        <taxon>Bacteria</taxon>
        <taxon>Bacillati</taxon>
        <taxon>Actinomycetota</taxon>
        <taxon>Actinomycetes</taxon>
        <taxon>Kitasatosporales</taxon>
        <taxon>Streptomycetaceae</taxon>
        <taxon>Streptomyces</taxon>
    </lineage>
</organism>
<sequence>MDRAPSRPPVLGPPDDDDESGRGLLLIEALSDRWGYDLCGPGRPPWGRQVWSELLVGADE</sequence>
<accession>A0ABU2UM47</accession>
<dbReference type="EMBL" id="JAVRFF010000021">
    <property type="protein sequence ID" value="MDT0474350.1"/>
    <property type="molecule type" value="Genomic_DNA"/>
</dbReference>
<reference evidence="2" key="1">
    <citation type="submission" date="2024-05" db="EMBL/GenBank/DDBJ databases">
        <title>30 novel species of actinomycetes from the DSMZ collection.</title>
        <authorList>
            <person name="Nouioui I."/>
        </authorList>
    </citation>
    <scope>NUCLEOTIDE SEQUENCE</scope>
    <source>
        <strain evidence="2">DSM 41014</strain>
    </source>
</reference>
<name>A0ABU2UM47_9ACTN</name>
<dbReference type="RefSeq" id="WP_311635882.1">
    <property type="nucleotide sequence ID" value="NZ_JAVRFF010000021.1"/>
</dbReference>
<dbReference type="InterPro" id="IPR036890">
    <property type="entry name" value="HATPase_C_sf"/>
</dbReference>
<dbReference type="Proteomes" id="UP001180489">
    <property type="component" value="Unassembled WGS sequence"/>
</dbReference>
<evidence type="ECO:0000313" key="2">
    <source>
        <dbReference type="EMBL" id="MDT0474350.1"/>
    </source>
</evidence>
<dbReference type="CDD" id="cd16936">
    <property type="entry name" value="HATPase_RsbW-like"/>
    <property type="match status" value="1"/>
</dbReference>
<keyword evidence="3" id="KW-1185">Reference proteome</keyword>
<comment type="caution">
    <text evidence="2">The sequence shown here is derived from an EMBL/GenBank/DDBJ whole genome shotgun (WGS) entry which is preliminary data.</text>
</comment>
<evidence type="ECO:0000313" key="3">
    <source>
        <dbReference type="Proteomes" id="UP001180489"/>
    </source>
</evidence>
<evidence type="ECO:0000256" key="1">
    <source>
        <dbReference type="SAM" id="MobiDB-lite"/>
    </source>
</evidence>
<keyword evidence="2" id="KW-0547">Nucleotide-binding</keyword>
<protein>
    <submittedName>
        <fullName evidence="2">ATP-binding protein</fullName>
    </submittedName>
</protein>
<feature type="compositionally biased region" description="Pro residues" evidence="1">
    <location>
        <begin position="1"/>
        <end position="12"/>
    </location>
</feature>